<sequence>MQSNKAYLSPERTKYIRGLTQYLSTVKVNGKEYLSTNNLINKFWVEEIMRKEA</sequence>
<protein>
    <submittedName>
        <fullName evidence="2">Uncharacterized protein</fullName>
    </submittedName>
</protein>
<accession>A0A6J7X836</accession>
<proteinExistence type="predicted"/>
<evidence type="ECO:0000313" key="1">
    <source>
        <dbReference type="EMBL" id="CAB4168858.1"/>
    </source>
</evidence>
<dbReference type="EMBL" id="LR798364">
    <property type="protein sequence ID" value="CAB5226848.1"/>
    <property type="molecule type" value="Genomic_DNA"/>
</dbReference>
<evidence type="ECO:0000313" key="2">
    <source>
        <dbReference type="EMBL" id="CAB5226848.1"/>
    </source>
</evidence>
<reference evidence="2" key="1">
    <citation type="submission" date="2020-05" db="EMBL/GenBank/DDBJ databases">
        <authorList>
            <person name="Chiriac C."/>
            <person name="Salcher M."/>
            <person name="Ghai R."/>
            <person name="Kavagutti S V."/>
        </authorList>
    </citation>
    <scope>NUCLEOTIDE SEQUENCE</scope>
</reference>
<dbReference type="EMBL" id="LR796837">
    <property type="protein sequence ID" value="CAB4168858.1"/>
    <property type="molecule type" value="Genomic_DNA"/>
</dbReference>
<gene>
    <name evidence="2" type="ORF">UFOVP1516_41</name>
    <name evidence="1" type="ORF">UFOVP887_3</name>
</gene>
<organism evidence="2">
    <name type="scientific">uncultured Caudovirales phage</name>
    <dbReference type="NCBI Taxonomy" id="2100421"/>
    <lineage>
        <taxon>Viruses</taxon>
        <taxon>Duplodnaviria</taxon>
        <taxon>Heunggongvirae</taxon>
        <taxon>Uroviricota</taxon>
        <taxon>Caudoviricetes</taxon>
        <taxon>Peduoviridae</taxon>
        <taxon>Maltschvirus</taxon>
        <taxon>Maltschvirus maltsch</taxon>
    </lineage>
</organism>
<name>A0A6J7X836_9CAUD</name>